<proteinExistence type="predicted"/>
<reference evidence="2 3" key="1">
    <citation type="submission" date="2021-01" db="EMBL/GenBank/DDBJ databases">
        <title>Whole genome shotgun sequence of Plantactinospora mayteni NBRC 109088.</title>
        <authorList>
            <person name="Komaki H."/>
            <person name="Tamura T."/>
        </authorList>
    </citation>
    <scope>NUCLEOTIDE SEQUENCE [LARGE SCALE GENOMIC DNA]</scope>
    <source>
        <strain evidence="2 3">NBRC 109088</strain>
    </source>
</reference>
<comment type="caution">
    <text evidence="2">The sequence shown here is derived from an EMBL/GenBank/DDBJ whole genome shotgun (WGS) entry which is preliminary data.</text>
</comment>
<dbReference type="EMBL" id="BONX01000016">
    <property type="protein sequence ID" value="GIG96088.1"/>
    <property type="molecule type" value="Genomic_DNA"/>
</dbReference>
<dbReference type="InterPro" id="IPR046540">
    <property type="entry name" value="DMFA2_C"/>
</dbReference>
<protein>
    <recommendedName>
        <fullName evidence="1">N,N-dimethylformamidase beta subunit-like C-terminal domain-containing protein</fullName>
    </recommendedName>
</protein>
<dbReference type="Pfam" id="PF20254">
    <property type="entry name" value="DMFA2_C"/>
    <property type="match status" value="1"/>
</dbReference>
<organism evidence="2 3">
    <name type="scientific">Plantactinospora mayteni</name>
    <dbReference type="NCBI Taxonomy" id="566021"/>
    <lineage>
        <taxon>Bacteria</taxon>
        <taxon>Bacillati</taxon>
        <taxon>Actinomycetota</taxon>
        <taxon>Actinomycetes</taxon>
        <taxon>Micromonosporales</taxon>
        <taxon>Micromonosporaceae</taxon>
        <taxon>Plantactinospora</taxon>
    </lineage>
</organism>
<evidence type="ECO:0000259" key="1">
    <source>
        <dbReference type="Pfam" id="PF20254"/>
    </source>
</evidence>
<dbReference type="Proteomes" id="UP000621500">
    <property type="component" value="Unassembled WGS sequence"/>
</dbReference>
<name>A0ABQ4EN44_9ACTN</name>
<feature type="domain" description="N,N-dimethylformamidase beta subunit-like C-terminal" evidence="1">
    <location>
        <begin position="113"/>
        <end position="481"/>
    </location>
</feature>
<evidence type="ECO:0000313" key="3">
    <source>
        <dbReference type="Proteomes" id="UP000621500"/>
    </source>
</evidence>
<evidence type="ECO:0000313" key="2">
    <source>
        <dbReference type="EMBL" id="GIG96088.1"/>
    </source>
</evidence>
<gene>
    <name evidence="2" type="ORF">Pma05_26610</name>
</gene>
<keyword evidence="3" id="KW-1185">Reference proteome</keyword>
<accession>A0ABQ4EN44</accession>
<sequence length="507" mass="55782">MGVLGVSGAVAALGAAKLGGSWETDSTPAGDPYYPGDAAPGAAVAAPKWTPTARMSEVARENARPGTADFALLERRFGDDKRGQIAGYVSGSSVEVGGSLDFHVSVAPAQRYRIQVYRIGHYGGAGARLVRASPWLDGRTQAAHSVDPKTRMVSCDWEPGWRLTVGRDWVSGLYLALLTNAEGWCHWVPFVVRDPARRTAGLVILPTSTYQAYNLWPGDGRTGANLYYGYDESRKLVTTRRALAVSHDRPYHAHGLPHHIGDEIGFIRWSEQNGDDVSYATSEDLDTGRINPSQYRAVIFSGHDEYWTIAMRRAVAAARDNGTSLVFLSSNNCYWRVRYGGPDKRPDERIVSCDKVNPRPGRRPGLTCQWRRAGSPEQQLIGAQYVSVIDGFAPLVVRDSGHWFWAGTGLRDGDEIPKVVWKEADQVMPDADLPRSTERTVLADSPYVRLGGSQRQHTSLYRAPSGSWIFAAGTMGWTRVLYVDGLVDARLQRATRNLLDRVLQPPT</sequence>